<dbReference type="RefSeq" id="WP_089314374.1">
    <property type="nucleotide sequence ID" value="NZ_FZNP01000010.1"/>
</dbReference>
<reference evidence="2" key="1">
    <citation type="submission" date="2017-06" db="EMBL/GenBank/DDBJ databases">
        <authorList>
            <person name="Varghese N."/>
            <person name="Submissions S."/>
        </authorList>
    </citation>
    <scope>NUCLEOTIDE SEQUENCE [LARGE SCALE GENOMIC DNA]</scope>
    <source>
        <strain evidence="2">DSM 44485</strain>
    </source>
</reference>
<dbReference type="AlphaFoldDB" id="A0A239BHR5"/>
<dbReference type="Proteomes" id="UP000198420">
    <property type="component" value="Unassembled WGS sequence"/>
</dbReference>
<evidence type="ECO:0000313" key="2">
    <source>
        <dbReference type="Proteomes" id="UP000198420"/>
    </source>
</evidence>
<keyword evidence="2" id="KW-1185">Reference proteome</keyword>
<proteinExistence type="predicted"/>
<dbReference type="EMBL" id="FZNP01000010">
    <property type="protein sequence ID" value="SNS06583.1"/>
    <property type="molecule type" value="Genomic_DNA"/>
</dbReference>
<gene>
    <name evidence="1" type="ORF">SAMN06265355_110176</name>
</gene>
<dbReference type="NCBIfam" id="NF038085">
    <property type="entry name" value="MSMEG_6728_fam"/>
    <property type="match status" value="1"/>
</dbReference>
<evidence type="ECO:0000313" key="1">
    <source>
        <dbReference type="EMBL" id="SNS06583.1"/>
    </source>
</evidence>
<dbReference type="OrthoDB" id="5513015at2"/>
<sequence>MQTFLPCADFTATAGVLDRRRLGKQRVETIQVLRALTVPGYGWRRHPAALMWTGYEEALVRYGLEICGRWCGLGHGDTCAATLTAELAEVRGVRRPRGQERLAAAGELPPWLGDPAFHLSHRSALVRKDPGFYRPLFPGVPDDLPYVWPASDRMPHGPDMGR</sequence>
<accession>A0A239BHR5</accession>
<protein>
    <recommendedName>
        <fullName evidence="3">Cytoplasmic protein</fullName>
    </recommendedName>
</protein>
<name>A0A239BHR5_9ACTN</name>
<evidence type="ECO:0008006" key="3">
    <source>
        <dbReference type="Google" id="ProtNLM"/>
    </source>
</evidence>
<dbReference type="InterPro" id="IPR004260">
    <property type="entry name" value="Pyr-dimer_DNA_glycosylase"/>
</dbReference>
<organism evidence="1 2">
    <name type="scientific">Actinomadura mexicana</name>
    <dbReference type="NCBI Taxonomy" id="134959"/>
    <lineage>
        <taxon>Bacteria</taxon>
        <taxon>Bacillati</taxon>
        <taxon>Actinomycetota</taxon>
        <taxon>Actinomycetes</taxon>
        <taxon>Streptosporangiales</taxon>
        <taxon>Thermomonosporaceae</taxon>
        <taxon>Actinomadura</taxon>
    </lineage>
</organism>
<dbReference type="Pfam" id="PF03013">
    <property type="entry name" value="Pyr_excise"/>
    <property type="match status" value="1"/>
</dbReference>